<dbReference type="Proteomes" id="UP000030699">
    <property type="component" value="Unassembled WGS sequence"/>
</dbReference>
<proteinExistence type="predicted"/>
<dbReference type="EMBL" id="KI925479">
    <property type="protein sequence ID" value="ETW51783.1"/>
    <property type="molecule type" value="Genomic_DNA"/>
</dbReference>
<reference evidence="1 2" key="1">
    <citation type="submission" date="2013-02" db="EMBL/GenBank/DDBJ databases">
        <title>The Genome Annotation of Plasmodium falciparum MaliPS096_E11.</title>
        <authorList>
            <consortium name="The Broad Institute Genome Sequencing Platform"/>
            <consortium name="The Broad Institute Genome Sequencing Center for Infectious Disease"/>
            <person name="Neafsey D."/>
            <person name="Hoffman S."/>
            <person name="Volkman S."/>
            <person name="Rosenthal P."/>
            <person name="Walker B."/>
            <person name="Young S.K."/>
            <person name="Zeng Q."/>
            <person name="Gargeya S."/>
            <person name="Fitzgerald M."/>
            <person name="Haas B."/>
            <person name="Abouelleil A."/>
            <person name="Allen A.W."/>
            <person name="Alvarado L."/>
            <person name="Arachchi H.M."/>
            <person name="Berlin A.M."/>
            <person name="Chapman S.B."/>
            <person name="Gainer-Dewar J."/>
            <person name="Goldberg J."/>
            <person name="Griggs A."/>
            <person name="Gujja S."/>
            <person name="Hansen M."/>
            <person name="Howarth C."/>
            <person name="Imamovic A."/>
            <person name="Ireland A."/>
            <person name="Larimer J."/>
            <person name="McCowan C."/>
            <person name="Murphy C."/>
            <person name="Pearson M."/>
            <person name="Poon T.W."/>
            <person name="Priest M."/>
            <person name="Roberts A."/>
            <person name="Saif S."/>
            <person name="Shea T."/>
            <person name="Sisk P."/>
            <person name="Sykes S."/>
            <person name="Wortman J."/>
            <person name="Nusbaum C."/>
            <person name="Birren B."/>
        </authorList>
    </citation>
    <scope>NUCLEOTIDE SEQUENCE [LARGE SCALE GENOMIC DNA]</scope>
    <source>
        <strain evidence="1 2">MaliPS096_E11</strain>
    </source>
</reference>
<evidence type="ECO:0000313" key="2">
    <source>
        <dbReference type="Proteomes" id="UP000030699"/>
    </source>
</evidence>
<protein>
    <submittedName>
        <fullName evidence="1">Uncharacterized protein</fullName>
    </submittedName>
</protein>
<gene>
    <name evidence="1" type="ORF">PFMALIP_00208</name>
</gene>
<sequence>MNLVPFFIFV</sequence>
<organism evidence="1 2">
    <name type="scientific">Plasmodium falciparum MaliPS096_E11</name>
    <dbReference type="NCBI Taxonomy" id="1036727"/>
    <lineage>
        <taxon>Eukaryota</taxon>
        <taxon>Sar</taxon>
        <taxon>Alveolata</taxon>
        <taxon>Apicomplexa</taxon>
        <taxon>Aconoidasida</taxon>
        <taxon>Haemosporida</taxon>
        <taxon>Plasmodiidae</taxon>
        <taxon>Plasmodium</taxon>
        <taxon>Plasmodium (Laverania)</taxon>
    </lineage>
</organism>
<name>A0A024WXS0_PLAFA</name>
<reference evidence="1 2" key="2">
    <citation type="submission" date="2013-02" db="EMBL/GenBank/DDBJ databases">
        <title>The Genome Sequence of Plasmodium falciparum MaliPS096_E11.</title>
        <authorList>
            <consortium name="The Broad Institute Genome Sequencing Platform"/>
            <consortium name="The Broad Institute Genome Sequencing Center for Infectious Disease"/>
            <person name="Neafsey D."/>
            <person name="Cheeseman I."/>
            <person name="Volkman S."/>
            <person name="Adams J."/>
            <person name="Walker B."/>
            <person name="Young S.K."/>
            <person name="Zeng Q."/>
            <person name="Gargeya S."/>
            <person name="Fitzgerald M."/>
            <person name="Haas B."/>
            <person name="Abouelleil A."/>
            <person name="Alvarado L."/>
            <person name="Arachchi H.M."/>
            <person name="Berlin A.M."/>
            <person name="Chapman S.B."/>
            <person name="Dewar J."/>
            <person name="Goldberg J."/>
            <person name="Griggs A."/>
            <person name="Gujja S."/>
            <person name="Hansen M."/>
            <person name="Howarth C."/>
            <person name="Imamovic A."/>
            <person name="Larimer J."/>
            <person name="McCowan C."/>
            <person name="Murphy C."/>
            <person name="Neiman D."/>
            <person name="Pearson M."/>
            <person name="Priest M."/>
            <person name="Roberts A."/>
            <person name="Saif S."/>
            <person name="Shea T."/>
            <person name="Sisk P."/>
            <person name="Sykes S."/>
            <person name="Wortman J."/>
            <person name="Nusbaum C."/>
            <person name="Birren B."/>
        </authorList>
    </citation>
    <scope>NUCLEOTIDE SEQUENCE [LARGE SCALE GENOMIC DNA]</scope>
    <source>
        <strain evidence="1 2">MaliPS096_E11</strain>
    </source>
</reference>
<evidence type="ECO:0000313" key="1">
    <source>
        <dbReference type="EMBL" id="ETW51783.1"/>
    </source>
</evidence>
<accession>A0A024WXS0</accession>